<feature type="compositionally biased region" description="Low complexity" evidence="1">
    <location>
        <begin position="20"/>
        <end position="29"/>
    </location>
</feature>
<proteinExistence type="predicted"/>
<dbReference type="Proteomes" id="UP000007305">
    <property type="component" value="Chromosome 10"/>
</dbReference>
<sequence length="120" mass="12661">MTKALTSPRTPAPPRPPGRTRPSATARALPKPPCRPPPPQLQLQIKSGTRHPIGSEAPTPATAAPSSRRPASMSRGQASKRDPAGGCRADQELRTPRKGSDCLRASAQQGGRGSGERWKT</sequence>
<dbReference type="AlphaFoldDB" id="A0A804RBZ6"/>
<protein>
    <submittedName>
        <fullName evidence="2">Uncharacterized protein</fullName>
    </submittedName>
</protein>
<dbReference type="InParanoid" id="A0A804RBZ6"/>
<feature type="compositionally biased region" description="Basic and acidic residues" evidence="1">
    <location>
        <begin position="79"/>
        <end position="101"/>
    </location>
</feature>
<organism evidence="2 3">
    <name type="scientific">Zea mays</name>
    <name type="common">Maize</name>
    <dbReference type="NCBI Taxonomy" id="4577"/>
    <lineage>
        <taxon>Eukaryota</taxon>
        <taxon>Viridiplantae</taxon>
        <taxon>Streptophyta</taxon>
        <taxon>Embryophyta</taxon>
        <taxon>Tracheophyta</taxon>
        <taxon>Spermatophyta</taxon>
        <taxon>Magnoliopsida</taxon>
        <taxon>Liliopsida</taxon>
        <taxon>Poales</taxon>
        <taxon>Poaceae</taxon>
        <taxon>PACMAD clade</taxon>
        <taxon>Panicoideae</taxon>
        <taxon>Andropogonodae</taxon>
        <taxon>Andropogoneae</taxon>
        <taxon>Tripsacinae</taxon>
        <taxon>Zea</taxon>
    </lineage>
</organism>
<feature type="region of interest" description="Disordered" evidence="1">
    <location>
        <begin position="1"/>
        <end position="120"/>
    </location>
</feature>
<reference evidence="2" key="3">
    <citation type="submission" date="2021-05" db="UniProtKB">
        <authorList>
            <consortium name="EnsemblPlants"/>
        </authorList>
    </citation>
    <scope>IDENTIFICATION</scope>
    <source>
        <strain evidence="2">cv. B73</strain>
    </source>
</reference>
<reference evidence="3" key="1">
    <citation type="journal article" date="2009" name="Science">
        <title>The B73 maize genome: complexity, diversity, and dynamics.</title>
        <authorList>
            <person name="Schnable P.S."/>
            <person name="Ware D."/>
            <person name="Fulton R.S."/>
            <person name="Stein J.C."/>
            <person name="Wei F."/>
            <person name="Pasternak S."/>
            <person name="Liang C."/>
            <person name="Zhang J."/>
            <person name="Fulton L."/>
            <person name="Graves T.A."/>
            <person name="Minx P."/>
            <person name="Reily A.D."/>
            <person name="Courtney L."/>
            <person name="Kruchowski S.S."/>
            <person name="Tomlinson C."/>
            <person name="Strong C."/>
            <person name="Delehaunty K."/>
            <person name="Fronick C."/>
            <person name="Courtney B."/>
            <person name="Rock S.M."/>
            <person name="Belter E."/>
            <person name="Du F."/>
            <person name="Kim K."/>
            <person name="Abbott R.M."/>
            <person name="Cotton M."/>
            <person name="Levy A."/>
            <person name="Marchetto P."/>
            <person name="Ochoa K."/>
            <person name="Jackson S.M."/>
            <person name="Gillam B."/>
            <person name="Chen W."/>
            <person name="Yan L."/>
            <person name="Higginbotham J."/>
            <person name="Cardenas M."/>
            <person name="Waligorski J."/>
            <person name="Applebaum E."/>
            <person name="Phelps L."/>
            <person name="Falcone J."/>
            <person name="Kanchi K."/>
            <person name="Thane T."/>
            <person name="Scimone A."/>
            <person name="Thane N."/>
            <person name="Henke J."/>
            <person name="Wang T."/>
            <person name="Ruppert J."/>
            <person name="Shah N."/>
            <person name="Rotter K."/>
            <person name="Hodges J."/>
            <person name="Ingenthron E."/>
            <person name="Cordes M."/>
            <person name="Kohlberg S."/>
            <person name="Sgro J."/>
            <person name="Delgado B."/>
            <person name="Mead K."/>
            <person name="Chinwalla A."/>
            <person name="Leonard S."/>
            <person name="Crouse K."/>
            <person name="Collura K."/>
            <person name="Kudrna D."/>
            <person name="Currie J."/>
            <person name="He R."/>
            <person name="Angelova A."/>
            <person name="Rajasekar S."/>
            <person name="Mueller T."/>
            <person name="Lomeli R."/>
            <person name="Scara G."/>
            <person name="Ko A."/>
            <person name="Delaney K."/>
            <person name="Wissotski M."/>
            <person name="Lopez G."/>
            <person name="Campos D."/>
            <person name="Braidotti M."/>
            <person name="Ashley E."/>
            <person name="Golser W."/>
            <person name="Kim H."/>
            <person name="Lee S."/>
            <person name="Lin J."/>
            <person name="Dujmic Z."/>
            <person name="Kim W."/>
            <person name="Talag J."/>
            <person name="Zuccolo A."/>
            <person name="Fan C."/>
            <person name="Sebastian A."/>
            <person name="Kramer M."/>
            <person name="Spiegel L."/>
            <person name="Nascimento L."/>
            <person name="Zutavern T."/>
            <person name="Miller B."/>
            <person name="Ambroise C."/>
            <person name="Muller S."/>
            <person name="Spooner W."/>
            <person name="Narechania A."/>
            <person name="Ren L."/>
            <person name="Wei S."/>
            <person name="Kumari S."/>
            <person name="Faga B."/>
            <person name="Levy M.J."/>
            <person name="McMahan L."/>
            <person name="Van Buren P."/>
            <person name="Vaughn M.W."/>
            <person name="Ying K."/>
            <person name="Yeh C.-T."/>
            <person name="Emrich S.J."/>
            <person name="Jia Y."/>
            <person name="Kalyanaraman A."/>
            <person name="Hsia A.-P."/>
            <person name="Barbazuk W.B."/>
            <person name="Baucom R.S."/>
            <person name="Brutnell T.P."/>
            <person name="Carpita N.C."/>
            <person name="Chaparro C."/>
            <person name="Chia J.-M."/>
            <person name="Deragon J.-M."/>
            <person name="Estill J.C."/>
            <person name="Fu Y."/>
            <person name="Jeddeloh J.A."/>
            <person name="Han Y."/>
            <person name="Lee H."/>
            <person name="Li P."/>
            <person name="Lisch D.R."/>
            <person name="Liu S."/>
            <person name="Liu Z."/>
            <person name="Nagel D.H."/>
            <person name="McCann M.C."/>
            <person name="SanMiguel P."/>
            <person name="Myers A.M."/>
            <person name="Nettleton D."/>
            <person name="Nguyen J."/>
            <person name="Penning B.W."/>
            <person name="Ponnala L."/>
            <person name="Schneider K.L."/>
            <person name="Schwartz D.C."/>
            <person name="Sharma A."/>
            <person name="Soderlund C."/>
            <person name="Springer N.M."/>
            <person name="Sun Q."/>
            <person name="Wang H."/>
            <person name="Waterman M."/>
            <person name="Westerman R."/>
            <person name="Wolfgruber T.K."/>
            <person name="Yang L."/>
            <person name="Yu Y."/>
            <person name="Zhang L."/>
            <person name="Zhou S."/>
            <person name="Zhu Q."/>
            <person name="Bennetzen J.L."/>
            <person name="Dawe R.K."/>
            <person name="Jiang J."/>
            <person name="Jiang N."/>
            <person name="Presting G.G."/>
            <person name="Wessler S.R."/>
            <person name="Aluru S."/>
            <person name="Martienssen R.A."/>
            <person name="Clifton S.W."/>
            <person name="McCombie W.R."/>
            <person name="Wing R.A."/>
            <person name="Wilson R.K."/>
        </authorList>
    </citation>
    <scope>NUCLEOTIDE SEQUENCE [LARGE SCALE GENOMIC DNA]</scope>
    <source>
        <strain evidence="3">cv. B73</strain>
    </source>
</reference>
<accession>A0A804RBZ6</accession>
<feature type="compositionally biased region" description="Pro residues" evidence="1">
    <location>
        <begin position="10"/>
        <end position="19"/>
    </location>
</feature>
<evidence type="ECO:0000256" key="1">
    <source>
        <dbReference type="SAM" id="MobiDB-lite"/>
    </source>
</evidence>
<feature type="compositionally biased region" description="Pro residues" evidence="1">
    <location>
        <begin position="30"/>
        <end position="40"/>
    </location>
</feature>
<name>A0A804RBZ6_MAIZE</name>
<dbReference type="EnsemblPlants" id="Zm00001eb414710_T001">
    <property type="protein sequence ID" value="Zm00001eb414710_P001"/>
    <property type="gene ID" value="Zm00001eb414710"/>
</dbReference>
<reference evidence="2" key="2">
    <citation type="submission" date="2019-07" db="EMBL/GenBank/DDBJ databases">
        <authorList>
            <person name="Seetharam A."/>
            <person name="Woodhouse M."/>
            <person name="Cannon E."/>
        </authorList>
    </citation>
    <scope>NUCLEOTIDE SEQUENCE [LARGE SCALE GENOMIC DNA]</scope>
    <source>
        <strain evidence="2">cv. B73</strain>
    </source>
</reference>
<keyword evidence="3" id="KW-1185">Reference proteome</keyword>
<evidence type="ECO:0000313" key="2">
    <source>
        <dbReference type="EnsemblPlants" id="Zm00001eb414710_P001"/>
    </source>
</evidence>
<dbReference type="Gramene" id="Zm00001eb414710_T001">
    <property type="protein sequence ID" value="Zm00001eb414710_P001"/>
    <property type="gene ID" value="Zm00001eb414710"/>
</dbReference>
<feature type="compositionally biased region" description="Low complexity" evidence="1">
    <location>
        <begin position="57"/>
        <end position="75"/>
    </location>
</feature>
<evidence type="ECO:0000313" key="3">
    <source>
        <dbReference type="Proteomes" id="UP000007305"/>
    </source>
</evidence>